<feature type="region of interest" description="Disordered" evidence="2">
    <location>
        <begin position="35"/>
        <end position="57"/>
    </location>
</feature>
<organism evidence="3 4">
    <name type="scientific">Arabis alpina</name>
    <name type="common">Alpine rock-cress</name>
    <dbReference type="NCBI Taxonomy" id="50452"/>
    <lineage>
        <taxon>Eukaryota</taxon>
        <taxon>Viridiplantae</taxon>
        <taxon>Streptophyta</taxon>
        <taxon>Embryophyta</taxon>
        <taxon>Tracheophyta</taxon>
        <taxon>Spermatophyta</taxon>
        <taxon>Magnoliopsida</taxon>
        <taxon>eudicotyledons</taxon>
        <taxon>Gunneridae</taxon>
        <taxon>Pentapetalae</taxon>
        <taxon>rosids</taxon>
        <taxon>malvids</taxon>
        <taxon>Brassicales</taxon>
        <taxon>Brassicaceae</taxon>
        <taxon>Arabideae</taxon>
        <taxon>Arabis</taxon>
    </lineage>
</organism>
<dbReference type="InterPro" id="IPR027482">
    <property type="entry name" value="Sec1-like_dom2"/>
</dbReference>
<keyword evidence="4" id="KW-1185">Reference proteome</keyword>
<dbReference type="Gramene" id="KFK23287">
    <property type="protein sequence ID" value="KFK23287"/>
    <property type="gene ID" value="AALP_AAs55400U000100"/>
</dbReference>
<dbReference type="SUPFAM" id="SSF56815">
    <property type="entry name" value="Sec1/munc18-like (SM) proteins"/>
    <property type="match status" value="1"/>
</dbReference>
<dbReference type="eggNOG" id="KOG1301">
    <property type="taxonomic scope" value="Eukaryota"/>
</dbReference>
<dbReference type="InterPro" id="IPR001619">
    <property type="entry name" value="Sec1-like"/>
</dbReference>
<gene>
    <name evidence="3" type="ORF">AALP_AAs55400U000100</name>
</gene>
<accession>A0A087G085</accession>
<dbReference type="EMBL" id="KL980401">
    <property type="protein sequence ID" value="KFK23287.1"/>
    <property type="molecule type" value="Genomic_DNA"/>
</dbReference>
<feature type="non-terminal residue" evidence="3">
    <location>
        <position position="331"/>
    </location>
</feature>
<dbReference type="Proteomes" id="UP000029120">
    <property type="component" value="Unassembled WGS sequence"/>
</dbReference>
<name>A0A087G085_ARAAL</name>
<dbReference type="Pfam" id="PF00995">
    <property type="entry name" value="Sec1"/>
    <property type="match status" value="1"/>
</dbReference>
<protein>
    <submittedName>
        <fullName evidence="3">Uncharacterized protein</fullName>
    </submittedName>
</protein>
<evidence type="ECO:0000313" key="3">
    <source>
        <dbReference type="EMBL" id="KFK23287.1"/>
    </source>
</evidence>
<proteinExistence type="inferred from homology"/>
<dbReference type="Gene3D" id="3.90.830.10">
    <property type="entry name" value="Syntaxin Binding Protein 1, Chain A, domain 2"/>
    <property type="match status" value="1"/>
</dbReference>
<dbReference type="AlphaFoldDB" id="A0A087G085"/>
<evidence type="ECO:0000256" key="2">
    <source>
        <dbReference type="SAM" id="MobiDB-lite"/>
    </source>
</evidence>
<dbReference type="Gene3D" id="3.40.50.1910">
    <property type="match status" value="1"/>
</dbReference>
<dbReference type="InterPro" id="IPR036045">
    <property type="entry name" value="Sec1-like_sf"/>
</dbReference>
<comment type="similarity">
    <text evidence="1">Belongs to the STXBP/unc-18/SEC1 family.</text>
</comment>
<dbReference type="OrthoDB" id="10251230at2759"/>
<dbReference type="InterPro" id="IPR043127">
    <property type="entry name" value="Sec-1-like_dom3a"/>
</dbReference>
<dbReference type="GO" id="GO:0016192">
    <property type="term" value="P:vesicle-mediated transport"/>
    <property type="evidence" value="ECO:0007669"/>
    <property type="project" value="InterPro"/>
</dbReference>
<feature type="compositionally biased region" description="Pro residues" evidence="2">
    <location>
        <begin position="41"/>
        <end position="56"/>
    </location>
</feature>
<evidence type="ECO:0000256" key="1">
    <source>
        <dbReference type="ARBA" id="ARBA00009884"/>
    </source>
</evidence>
<reference evidence="4" key="1">
    <citation type="journal article" date="2015" name="Nat. Plants">
        <title>Genome expansion of Arabis alpina linked with retrotransposition and reduced symmetric DNA methylation.</title>
        <authorList>
            <person name="Willing E.M."/>
            <person name="Rawat V."/>
            <person name="Mandakova T."/>
            <person name="Maumus F."/>
            <person name="James G.V."/>
            <person name="Nordstroem K.J."/>
            <person name="Becker C."/>
            <person name="Warthmann N."/>
            <person name="Chica C."/>
            <person name="Szarzynska B."/>
            <person name="Zytnicki M."/>
            <person name="Albani M.C."/>
            <person name="Kiefer C."/>
            <person name="Bergonzi S."/>
            <person name="Castaings L."/>
            <person name="Mateos J.L."/>
            <person name="Berns M.C."/>
            <person name="Bujdoso N."/>
            <person name="Piofczyk T."/>
            <person name="de Lorenzo L."/>
            <person name="Barrero-Sicilia C."/>
            <person name="Mateos I."/>
            <person name="Piednoel M."/>
            <person name="Hagmann J."/>
            <person name="Chen-Min-Tao R."/>
            <person name="Iglesias-Fernandez R."/>
            <person name="Schuster S.C."/>
            <person name="Alonso-Blanco C."/>
            <person name="Roudier F."/>
            <person name="Carbonero P."/>
            <person name="Paz-Ares J."/>
            <person name="Davis S.J."/>
            <person name="Pecinka A."/>
            <person name="Quesneville H."/>
            <person name="Colot V."/>
            <person name="Lysak M.A."/>
            <person name="Weigel D."/>
            <person name="Coupland G."/>
            <person name="Schneeberger K."/>
        </authorList>
    </citation>
    <scope>NUCLEOTIDE SEQUENCE [LARGE SCALE GENOMIC DNA]</scope>
    <source>
        <strain evidence="4">cv. Pajares</strain>
    </source>
</reference>
<evidence type="ECO:0000313" key="4">
    <source>
        <dbReference type="Proteomes" id="UP000029120"/>
    </source>
</evidence>
<sequence>MDSGVIFVASDLTFRRPVHSLAVTQPDLQHILSHRHTLSSPPEPPDPPDPPDPSPPTVLISASFHRLLPPPSSAATTSSTGVCIVNSVVDISDEYRKMLRSFIVPKPSSTHCLVVVSFSPSTIVLSAGLAPYPGTGLDPNPHSVVPTVAPPLLYSPEFTDRRWPQISSIIHCVGLRWDLGQSKEFMGLSKADLLWPNRSYVLINYSPAHTNGVSEKMQFLFLNDATLRGQILGNNNLFTEQGGFVSSFQQRPLLCIFDRNFELSVGIQHDFRYQPLVHDVLALNLERFELQGVKKKTLVDPFWSANGSLEFPQVALQIETQLNKYKKDVVE</sequence>